<dbReference type="EMBL" id="CP002838">
    <property type="protein sequence ID" value="AEM38356.1"/>
    <property type="molecule type" value="Genomic_DNA"/>
</dbReference>
<proteinExistence type="predicted"/>
<dbReference type="eggNOG" id="arCOG03847">
    <property type="taxonomic scope" value="Archaea"/>
</dbReference>
<evidence type="ECO:0000313" key="2">
    <source>
        <dbReference type="Proteomes" id="UP000001037"/>
    </source>
</evidence>
<dbReference type="KEGG" id="pfm:Pyrfu_0485"/>
<dbReference type="HOGENOM" id="CLU_1640026_0_0_2"/>
<dbReference type="OrthoDB" id="37074at2157"/>
<dbReference type="Proteomes" id="UP000001037">
    <property type="component" value="Chromosome"/>
</dbReference>
<protein>
    <recommendedName>
        <fullName evidence="3">CRISPR-associated protein</fullName>
    </recommendedName>
</protein>
<keyword evidence="2" id="KW-1185">Reference proteome</keyword>
<evidence type="ECO:0000313" key="1">
    <source>
        <dbReference type="EMBL" id="AEM38356.1"/>
    </source>
</evidence>
<reference evidence="1 2" key="1">
    <citation type="journal article" date="2011" name="Stand. Genomic Sci.">
        <title>Complete genome sequence of the hyperthermophilic chemolithoautotroph Pyrolobus fumarii type strain (1A).</title>
        <authorList>
            <person name="Anderson I."/>
            <person name="Goker M."/>
            <person name="Nolan M."/>
            <person name="Lucas S."/>
            <person name="Hammon N."/>
            <person name="Deshpande S."/>
            <person name="Cheng J.F."/>
            <person name="Tapia R."/>
            <person name="Han C."/>
            <person name="Goodwin L."/>
            <person name="Pitluck S."/>
            <person name="Huntemann M."/>
            <person name="Liolios K."/>
            <person name="Ivanova N."/>
            <person name="Pagani I."/>
            <person name="Mavromatis K."/>
            <person name="Ovchinikova G."/>
            <person name="Pati A."/>
            <person name="Chen A."/>
            <person name="Palaniappan K."/>
            <person name="Land M."/>
            <person name="Hauser L."/>
            <person name="Brambilla E.M."/>
            <person name="Huber H."/>
            <person name="Yasawong M."/>
            <person name="Rohde M."/>
            <person name="Spring S."/>
            <person name="Abt B."/>
            <person name="Sikorski J."/>
            <person name="Wirth R."/>
            <person name="Detter J.C."/>
            <person name="Woyke T."/>
            <person name="Bristow J."/>
            <person name="Eisen J.A."/>
            <person name="Markowitz V."/>
            <person name="Hugenholtz P."/>
            <person name="Kyrpides N.C."/>
            <person name="Klenk H.P."/>
            <person name="Lapidus A."/>
        </authorList>
    </citation>
    <scope>NUCLEOTIDE SEQUENCE [LARGE SCALE GENOMIC DNA]</scope>
    <source>
        <strain evidence="2">DSM 11204 / 1A</strain>
    </source>
</reference>
<dbReference type="AlphaFoldDB" id="G0EGI2"/>
<sequence>MGTRLVVLLGMSPGVLHTVLCALRANAATPTEVHIVATRRAPVHEAIEIARTCPCPGTDKPPLAPSTTIHVHALRVDDVTDEEGINELLEKLEEATRGAKHAIIDVTGGRKLASIIAAMYSVRRGYTTIYTPIPHEEQQRINRAETLCDKTTRTPPKPITL</sequence>
<evidence type="ECO:0008006" key="3">
    <source>
        <dbReference type="Google" id="ProtNLM"/>
    </source>
</evidence>
<name>G0EGI2_PYRF1</name>
<dbReference type="RefSeq" id="WP_014026033.1">
    <property type="nucleotide sequence ID" value="NC_015931.1"/>
</dbReference>
<dbReference type="InParanoid" id="G0EGI2"/>
<dbReference type="GeneID" id="11140132"/>
<gene>
    <name evidence="1" type="ordered locus">Pyrfu_0485</name>
</gene>
<accession>G0EGI2</accession>
<dbReference type="Gene3D" id="3.40.50.10770">
    <property type="entry name" value="Hypothetical protein VC1899 like domain (Restriction endonuclease-like)"/>
    <property type="match status" value="1"/>
</dbReference>
<organism evidence="1 2">
    <name type="scientific">Pyrolobus fumarii (strain DSM 11204 / 1A)</name>
    <dbReference type="NCBI Taxonomy" id="694429"/>
    <lineage>
        <taxon>Archaea</taxon>
        <taxon>Thermoproteota</taxon>
        <taxon>Thermoprotei</taxon>
        <taxon>Desulfurococcales</taxon>
        <taxon>Pyrodictiaceae</taxon>
        <taxon>Pyrolobus</taxon>
    </lineage>
</organism>